<dbReference type="EMBL" id="BMIF01000051">
    <property type="protein sequence ID" value="GGA83249.1"/>
    <property type="molecule type" value="Genomic_DNA"/>
</dbReference>
<name>A0A916S530_9HYPH</name>
<gene>
    <name evidence="1" type="ORF">GCM10011385_41720</name>
</gene>
<dbReference type="InterPro" id="IPR036390">
    <property type="entry name" value="WH_DNA-bd_sf"/>
</dbReference>
<comment type="caution">
    <text evidence="1">The sequence shown here is derived from an EMBL/GenBank/DDBJ whole genome shotgun (WGS) entry which is preliminary data.</text>
</comment>
<dbReference type="Gene3D" id="1.10.10.10">
    <property type="entry name" value="Winged helix-like DNA-binding domain superfamily/Winged helix DNA-binding domain"/>
    <property type="match status" value="1"/>
</dbReference>
<dbReference type="SUPFAM" id="SSF46785">
    <property type="entry name" value="Winged helix' DNA-binding domain"/>
    <property type="match status" value="1"/>
</dbReference>
<evidence type="ECO:0000313" key="2">
    <source>
        <dbReference type="Proteomes" id="UP000636264"/>
    </source>
</evidence>
<proteinExistence type="predicted"/>
<organism evidence="1 2">
    <name type="scientific">Nitratireductor aestuarii</name>
    <dbReference type="NCBI Taxonomy" id="1735103"/>
    <lineage>
        <taxon>Bacteria</taxon>
        <taxon>Pseudomonadati</taxon>
        <taxon>Pseudomonadota</taxon>
        <taxon>Alphaproteobacteria</taxon>
        <taxon>Hyphomicrobiales</taxon>
        <taxon>Phyllobacteriaceae</taxon>
        <taxon>Nitratireductor</taxon>
    </lineage>
</organism>
<keyword evidence="2" id="KW-1185">Reference proteome</keyword>
<reference evidence="1" key="1">
    <citation type="journal article" date="2014" name="Int. J. Syst. Evol. Microbiol.">
        <title>Complete genome sequence of Corynebacterium casei LMG S-19264T (=DSM 44701T), isolated from a smear-ripened cheese.</title>
        <authorList>
            <consortium name="US DOE Joint Genome Institute (JGI-PGF)"/>
            <person name="Walter F."/>
            <person name="Albersmeier A."/>
            <person name="Kalinowski J."/>
            <person name="Ruckert C."/>
        </authorList>
    </citation>
    <scope>NUCLEOTIDE SEQUENCE</scope>
    <source>
        <strain evidence="1">CGMCC 1.15320</strain>
    </source>
</reference>
<evidence type="ECO:0000313" key="1">
    <source>
        <dbReference type="EMBL" id="GGA83249.1"/>
    </source>
</evidence>
<accession>A0A916S530</accession>
<sequence>MDYAGEPMNLEDLAVKVGTTPTTISGHLRYLGDNYRPGKSGLGLVETVPYDHNRRKKVFCLTPKGRGLIRQLDLILRKA</sequence>
<reference evidence="1" key="2">
    <citation type="submission" date="2020-09" db="EMBL/GenBank/DDBJ databases">
        <authorList>
            <person name="Sun Q."/>
            <person name="Zhou Y."/>
        </authorList>
    </citation>
    <scope>NUCLEOTIDE SEQUENCE</scope>
    <source>
        <strain evidence="1">CGMCC 1.15320</strain>
    </source>
</reference>
<dbReference type="Proteomes" id="UP000636264">
    <property type="component" value="Unassembled WGS sequence"/>
</dbReference>
<dbReference type="AlphaFoldDB" id="A0A916S530"/>
<protein>
    <submittedName>
        <fullName evidence="1">Uncharacterized protein</fullName>
    </submittedName>
</protein>
<dbReference type="InterPro" id="IPR036388">
    <property type="entry name" value="WH-like_DNA-bd_sf"/>
</dbReference>